<dbReference type="EMBL" id="CP092865">
    <property type="protein sequence ID" value="UYV65200.1"/>
    <property type="molecule type" value="Genomic_DNA"/>
</dbReference>
<evidence type="ECO:0000313" key="1">
    <source>
        <dbReference type="EMBL" id="UYV65200.1"/>
    </source>
</evidence>
<evidence type="ECO:0000313" key="2">
    <source>
        <dbReference type="Proteomes" id="UP001235939"/>
    </source>
</evidence>
<accession>A0ABY6K959</accession>
<protein>
    <submittedName>
        <fullName evidence="1">Uncharacterized protein</fullName>
    </submittedName>
</protein>
<reference evidence="1 2" key="1">
    <citation type="submission" date="2022-01" db="EMBL/GenBank/DDBJ databases">
        <title>A chromosomal length assembly of Cordylochernes scorpioides.</title>
        <authorList>
            <person name="Zeh D."/>
            <person name="Zeh J."/>
        </authorList>
    </citation>
    <scope>NUCLEOTIDE SEQUENCE [LARGE SCALE GENOMIC DNA]</scope>
    <source>
        <strain evidence="1">IN4F17</strain>
        <tissue evidence="1">Whole Body</tissue>
    </source>
</reference>
<keyword evidence="2" id="KW-1185">Reference proteome</keyword>
<sequence>MGIYIIVHPGANIKVYLQLPSPGNRTTAVGDFHIMIKWLNKQLADQKMLTEQASSSQQRLHPYTPFHEIIARGTSKIEDTAVIEMYGDI</sequence>
<gene>
    <name evidence="1" type="ORF">LAZ67_3003561</name>
</gene>
<dbReference type="Proteomes" id="UP001235939">
    <property type="component" value="Chromosome 03"/>
</dbReference>
<name>A0ABY6K959_9ARAC</name>
<proteinExistence type="predicted"/>
<organism evidence="1 2">
    <name type="scientific">Cordylochernes scorpioides</name>
    <dbReference type="NCBI Taxonomy" id="51811"/>
    <lineage>
        <taxon>Eukaryota</taxon>
        <taxon>Metazoa</taxon>
        <taxon>Ecdysozoa</taxon>
        <taxon>Arthropoda</taxon>
        <taxon>Chelicerata</taxon>
        <taxon>Arachnida</taxon>
        <taxon>Pseudoscorpiones</taxon>
        <taxon>Cheliferoidea</taxon>
        <taxon>Chernetidae</taxon>
        <taxon>Cordylochernes</taxon>
    </lineage>
</organism>